<dbReference type="Proteomes" id="UP000252985">
    <property type="component" value="Chromosome"/>
</dbReference>
<dbReference type="KEGG" id="haq:DU484_07650"/>
<sequence>MDAVEDVQRLAIKLKRQQAQLDAYEQRIVALETRLRWYRIALDIHSRELSGHSSVPLENALATHDIDPPGEPAAPPEGPLDSEELRLSTRDAGESTKHTLRPSELDRETADVPSDDDGPSRLKRWLWRRWS</sequence>
<evidence type="ECO:0000256" key="2">
    <source>
        <dbReference type="SAM" id="MobiDB-lite"/>
    </source>
</evidence>
<dbReference type="GeneID" id="37286842"/>
<feature type="compositionally biased region" description="Basic and acidic residues" evidence="2">
    <location>
        <begin position="83"/>
        <end position="110"/>
    </location>
</feature>
<dbReference type="EMBL" id="CP031148">
    <property type="protein sequence ID" value="AXG09742.1"/>
    <property type="molecule type" value="Genomic_DNA"/>
</dbReference>
<reference evidence="3 4" key="1">
    <citation type="submission" date="2018-07" db="EMBL/GenBank/DDBJ databases">
        <title>Genome sequences of Haloplanus sp. CBA1112.</title>
        <authorList>
            <person name="Kim Y.B."/>
            <person name="Roh S.W."/>
        </authorList>
    </citation>
    <scope>NUCLEOTIDE SEQUENCE [LARGE SCALE GENOMIC DNA]</scope>
    <source>
        <strain evidence="3 4">CBA1112</strain>
    </source>
</reference>
<dbReference type="RefSeq" id="WP_114605588.1">
    <property type="nucleotide sequence ID" value="NZ_CP031148.1"/>
</dbReference>
<accession>A0A345EC20</accession>
<evidence type="ECO:0000313" key="4">
    <source>
        <dbReference type="Proteomes" id="UP000252985"/>
    </source>
</evidence>
<proteinExistence type="predicted"/>
<feature type="compositionally biased region" description="Pro residues" evidence="2">
    <location>
        <begin position="69"/>
        <end position="78"/>
    </location>
</feature>
<evidence type="ECO:0000256" key="1">
    <source>
        <dbReference type="SAM" id="Coils"/>
    </source>
</evidence>
<gene>
    <name evidence="3" type="ORF">DU484_07650</name>
</gene>
<organism evidence="3 4">
    <name type="scientific">Haloplanus rubicundus</name>
    <dbReference type="NCBI Taxonomy" id="1547898"/>
    <lineage>
        <taxon>Archaea</taxon>
        <taxon>Methanobacteriati</taxon>
        <taxon>Methanobacteriota</taxon>
        <taxon>Stenosarchaea group</taxon>
        <taxon>Halobacteria</taxon>
        <taxon>Halobacteriales</taxon>
        <taxon>Haloferacaceae</taxon>
        <taxon>Haloplanus</taxon>
    </lineage>
</organism>
<feature type="region of interest" description="Disordered" evidence="2">
    <location>
        <begin position="59"/>
        <end position="121"/>
    </location>
</feature>
<evidence type="ECO:0000313" key="3">
    <source>
        <dbReference type="EMBL" id="AXG09742.1"/>
    </source>
</evidence>
<name>A0A345EC20_9EURY</name>
<keyword evidence="1" id="KW-0175">Coiled coil</keyword>
<dbReference type="AlphaFoldDB" id="A0A345EC20"/>
<protein>
    <submittedName>
        <fullName evidence="3">Uncharacterized protein</fullName>
    </submittedName>
</protein>
<feature type="coiled-coil region" evidence="1">
    <location>
        <begin position="7"/>
        <end position="34"/>
    </location>
</feature>